<dbReference type="InterPro" id="IPR036396">
    <property type="entry name" value="Cyt_P450_sf"/>
</dbReference>
<evidence type="ECO:0000256" key="4">
    <source>
        <dbReference type="ARBA" id="ARBA00023004"/>
    </source>
</evidence>
<keyword evidence="2 5" id="KW-0479">Metal-binding</keyword>
<dbReference type="PANTHER" id="PTHR46300">
    <property type="entry name" value="P450, PUTATIVE (EUROFUNG)-RELATED-RELATED"/>
    <property type="match status" value="1"/>
</dbReference>
<dbReference type="InterPro" id="IPR001128">
    <property type="entry name" value="Cyt_P450"/>
</dbReference>
<dbReference type="GO" id="GO:0004497">
    <property type="term" value="F:monooxygenase activity"/>
    <property type="evidence" value="ECO:0007669"/>
    <property type="project" value="UniProtKB-KW"/>
</dbReference>
<accession>A0A401KRN8</accession>
<evidence type="ECO:0000256" key="6">
    <source>
        <dbReference type="RuleBase" id="RU000461"/>
    </source>
</evidence>
<comment type="similarity">
    <text evidence="1 6">Belongs to the cytochrome P450 family.</text>
</comment>
<keyword evidence="4 5" id="KW-0408">Iron</keyword>
<dbReference type="AlphaFoldDB" id="A0A401KRN8"/>
<dbReference type="Gene3D" id="1.10.630.10">
    <property type="entry name" value="Cytochrome P450"/>
    <property type="match status" value="1"/>
</dbReference>
<evidence type="ECO:0000256" key="1">
    <source>
        <dbReference type="ARBA" id="ARBA00010617"/>
    </source>
</evidence>
<dbReference type="PRINTS" id="PR00463">
    <property type="entry name" value="EP450I"/>
</dbReference>
<dbReference type="SUPFAM" id="SSF48264">
    <property type="entry name" value="Cytochrome P450"/>
    <property type="match status" value="1"/>
</dbReference>
<evidence type="ECO:0000256" key="7">
    <source>
        <dbReference type="SAM" id="Phobius"/>
    </source>
</evidence>
<keyword evidence="7" id="KW-0812">Transmembrane</keyword>
<comment type="caution">
    <text evidence="8">The sequence shown here is derived from an EMBL/GenBank/DDBJ whole genome shotgun (WGS) entry which is preliminary data.</text>
</comment>
<dbReference type="InterPro" id="IPR017972">
    <property type="entry name" value="Cyt_P450_CS"/>
</dbReference>
<dbReference type="EMBL" id="BDHI01000014">
    <property type="protein sequence ID" value="GCB21915.1"/>
    <property type="molecule type" value="Genomic_DNA"/>
</dbReference>
<dbReference type="PRINTS" id="PR00385">
    <property type="entry name" value="P450"/>
</dbReference>
<dbReference type="CDD" id="cd11065">
    <property type="entry name" value="CYP64-like"/>
    <property type="match status" value="1"/>
</dbReference>
<keyword evidence="9" id="KW-1185">Reference proteome</keyword>
<evidence type="ECO:0000313" key="8">
    <source>
        <dbReference type="EMBL" id="GCB21915.1"/>
    </source>
</evidence>
<name>A0A401KRN8_ASPAW</name>
<dbReference type="GO" id="GO:0016705">
    <property type="term" value="F:oxidoreductase activity, acting on paired donors, with incorporation or reduction of molecular oxygen"/>
    <property type="evidence" value="ECO:0007669"/>
    <property type="project" value="InterPro"/>
</dbReference>
<protein>
    <submittedName>
        <fullName evidence="8">O-methylsterigmatocystin oxidoreductase</fullName>
    </submittedName>
</protein>
<comment type="cofactor">
    <cofactor evidence="5">
        <name>heme</name>
        <dbReference type="ChEBI" id="CHEBI:30413"/>
    </cofactor>
</comment>
<evidence type="ECO:0000256" key="3">
    <source>
        <dbReference type="ARBA" id="ARBA00023002"/>
    </source>
</evidence>
<evidence type="ECO:0000313" key="9">
    <source>
        <dbReference type="Proteomes" id="UP000286921"/>
    </source>
</evidence>
<keyword evidence="7" id="KW-1133">Transmembrane helix</keyword>
<proteinExistence type="inferred from homology"/>
<dbReference type="PROSITE" id="PS00086">
    <property type="entry name" value="CYTOCHROME_P450"/>
    <property type="match status" value="1"/>
</dbReference>
<reference evidence="8 9" key="1">
    <citation type="submission" date="2016-09" db="EMBL/GenBank/DDBJ databases">
        <title>Aspergillus awamori IFM 58123T.</title>
        <authorList>
            <person name="Kusuya Y."/>
            <person name="Shimizu M."/>
            <person name="Takahashi H."/>
            <person name="Yaguchi T."/>
        </authorList>
    </citation>
    <scope>NUCLEOTIDE SEQUENCE [LARGE SCALE GENOMIC DNA]</scope>
    <source>
        <strain evidence="8 9">IFM 58123</strain>
    </source>
</reference>
<dbReference type="Pfam" id="PF00067">
    <property type="entry name" value="p450"/>
    <property type="match status" value="2"/>
</dbReference>
<dbReference type="GO" id="GO:0020037">
    <property type="term" value="F:heme binding"/>
    <property type="evidence" value="ECO:0007669"/>
    <property type="project" value="InterPro"/>
</dbReference>
<feature type="binding site" description="axial binding residue" evidence="5">
    <location>
        <position position="411"/>
    </location>
    <ligand>
        <name>heme</name>
        <dbReference type="ChEBI" id="CHEBI:30413"/>
    </ligand>
    <ligandPart>
        <name>Fe</name>
        <dbReference type="ChEBI" id="CHEBI:18248"/>
    </ligandPart>
</feature>
<dbReference type="PANTHER" id="PTHR46300:SF12">
    <property type="entry name" value="P450, PUTATIVE (EUROFUNG)-RELATED"/>
    <property type="match status" value="1"/>
</dbReference>
<keyword evidence="3 6" id="KW-0560">Oxidoreductase</keyword>
<keyword evidence="7" id="KW-0472">Membrane</keyword>
<feature type="transmembrane region" description="Helical" evidence="7">
    <location>
        <begin position="6"/>
        <end position="23"/>
    </location>
</feature>
<sequence length="496" mass="55960">MLVTMWTGAFIAFTSVYIFLAFLTRKSKHPPLPPGPRRKPIVGNLWDLPDPSQQDWQHWLKHKDRYGPISSLSIMGQTIIVLNDARLAVELLESRSSIHSSRPQQHFAEMAGWNNVLGAVKQSQRFRATRKNLHREIGSNVSVARFNEIQTAEVGRFLLRVLDAPDKLMKHIRKEAGAIILKVGYGYTIEPHDQDPLVDLADKAMMDFSMAMLPATWAVDFFPTPDIPYAFVKEQMHTGRFVPSFLSNLLESSDLEPGSEEENTVKWSAGSLYAGGADTTVSSIASFFLAMALFPEVQRKAQQELDTVMGTDRLPQYADREHLPYINALVKETFRWHPVVPMSLTHTSTADDVCEGYFIPKGSSVLANIWAFTHDPAAYHDPMTFKPERFLSPKPERDPHFLVFGFGRRVCPGRTLADVNVYLTVAQALAVFEISKPVENGKVKDVQPEFLPGVISHPAPFNVSIRPRSAKHLELLRSLEQKYPWEKSNAEDLKNI</sequence>
<keyword evidence="6" id="KW-0503">Monooxygenase</keyword>
<evidence type="ECO:0000256" key="2">
    <source>
        <dbReference type="ARBA" id="ARBA00022723"/>
    </source>
</evidence>
<dbReference type="InterPro" id="IPR002401">
    <property type="entry name" value="Cyt_P450_E_grp-I"/>
</dbReference>
<dbReference type="Proteomes" id="UP000286921">
    <property type="component" value="Unassembled WGS sequence"/>
</dbReference>
<gene>
    <name evidence="8" type="ORF">AAWM_04800</name>
</gene>
<dbReference type="GO" id="GO:0005506">
    <property type="term" value="F:iron ion binding"/>
    <property type="evidence" value="ECO:0007669"/>
    <property type="project" value="InterPro"/>
</dbReference>
<dbReference type="STRING" id="105351.A0A401KRN8"/>
<evidence type="ECO:0000256" key="5">
    <source>
        <dbReference type="PIRSR" id="PIRSR602401-1"/>
    </source>
</evidence>
<keyword evidence="5 6" id="KW-0349">Heme</keyword>
<organism evidence="8 9">
    <name type="scientific">Aspergillus awamori</name>
    <name type="common">Black koji mold</name>
    <dbReference type="NCBI Taxonomy" id="105351"/>
    <lineage>
        <taxon>Eukaryota</taxon>
        <taxon>Fungi</taxon>
        <taxon>Dikarya</taxon>
        <taxon>Ascomycota</taxon>
        <taxon>Pezizomycotina</taxon>
        <taxon>Eurotiomycetes</taxon>
        <taxon>Eurotiomycetidae</taxon>
        <taxon>Eurotiales</taxon>
        <taxon>Aspergillaceae</taxon>
        <taxon>Aspergillus</taxon>
    </lineage>
</organism>
<dbReference type="InterPro" id="IPR050364">
    <property type="entry name" value="Cytochrome_P450_fung"/>
</dbReference>